<proteinExistence type="predicted"/>
<comment type="caution">
    <text evidence="2">The sequence shown here is derived from an EMBL/GenBank/DDBJ whole genome shotgun (WGS) entry which is preliminary data.</text>
</comment>
<evidence type="ECO:0000313" key="2">
    <source>
        <dbReference type="EMBL" id="NMW94200.1"/>
    </source>
</evidence>
<feature type="transmembrane region" description="Helical" evidence="1">
    <location>
        <begin position="151"/>
        <end position="170"/>
    </location>
</feature>
<keyword evidence="1" id="KW-1133">Transmembrane helix</keyword>
<dbReference type="AlphaFoldDB" id="A0A378PDE3"/>
<dbReference type="Proteomes" id="UP000582487">
    <property type="component" value="Unassembled WGS sequence"/>
</dbReference>
<organism evidence="2 3">
    <name type="scientific">Mobiluncus mulieris</name>
    <dbReference type="NCBI Taxonomy" id="2052"/>
    <lineage>
        <taxon>Bacteria</taxon>
        <taxon>Bacillati</taxon>
        <taxon>Actinomycetota</taxon>
        <taxon>Actinomycetes</taxon>
        <taxon>Actinomycetales</taxon>
        <taxon>Actinomycetaceae</taxon>
        <taxon>Mobiluncus</taxon>
    </lineage>
</organism>
<dbReference type="EMBL" id="JABCUV010000021">
    <property type="protein sequence ID" value="NMW94200.1"/>
    <property type="molecule type" value="Genomic_DNA"/>
</dbReference>
<name>A0A378PDE3_9ACTO</name>
<gene>
    <name evidence="2" type="ORF">HHJ74_11030</name>
</gene>
<dbReference type="Pfam" id="PF12730">
    <property type="entry name" value="ABC2_membrane_4"/>
    <property type="match status" value="1"/>
</dbReference>
<protein>
    <submittedName>
        <fullName evidence="2">ABC transporter permease subunit</fullName>
    </submittedName>
</protein>
<keyword evidence="1" id="KW-0812">Transmembrane</keyword>
<feature type="transmembrane region" description="Helical" evidence="1">
    <location>
        <begin position="61"/>
        <end position="79"/>
    </location>
</feature>
<evidence type="ECO:0000256" key="1">
    <source>
        <dbReference type="SAM" id="Phobius"/>
    </source>
</evidence>
<feature type="transmembrane region" description="Helical" evidence="1">
    <location>
        <begin position="177"/>
        <end position="199"/>
    </location>
</feature>
<feature type="transmembrane region" description="Helical" evidence="1">
    <location>
        <begin position="226"/>
        <end position="248"/>
    </location>
</feature>
<keyword evidence="1" id="KW-0472">Membrane</keyword>
<reference evidence="2 3" key="1">
    <citation type="submission" date="2020-04" db="EMBL/GenBank/DDBJ databases">
        <title>Antimicrobial susceptibility and clonality of vaginal-derived multi-drug resistant Mobiluncus isolates in China.</title>
        <authorList>
            <person name="Zhang X."/>
        </authorList>
    </citation>
    <scope>NUCLEOTIDE SEQUENCE [LARGE SCALE GENOMIC DNA]</scope>
    <source>
        <strain evidence="2 3">7</strain>
    </source>
</reference>
<accession>A0A378PDE3</accession>
<sequence>MRFTSLLAIEFMKVKRSFIIPLIFIAPVVVIISGVSSLRMYLTPEYKDAWAAMFIQSCLLYAYYLLPFSMIVVCVLIAARESAHNGILKMLALPVSRRQLNLAKFVVVLSFLFLEMLIYLVVFLVAGLVTAHAAGVSQAIPVAYLLGKCTGLFFAMIPSVALMWLIAVVFNRPVLSIGINLLLVIPGILVANTPLWIFYPYCYGGYLIATAMADYQNNVRVSSLDLFPFLPCATGLGIAALYLSTVCFGKKEMR</sequence>
<dbReference type="CDD" id="cd21809">
    <property type="entry name" value="ABC-2_lan_permease-like"/>
    <property type="match status" value="1"/>
</dbReference>
<feature type="transmembrane region" description="Helical" evidence="1">
    <location>
        <begin position="100"/>
        <end position="131"/>
    </location>
</feature>
<feature type="transmembrane region" description="Helical" evidence="1">
    <location>
        <begin position="20"/>
        <end position="41"/>
    </location>
</feature>
<dbReference type="RefSeq" id="WP_004017125.1">
    <property type="nucleotide sequence ID" value="NZ_CAMPNB010000034.1"/>
</dbReference>
<evidence type="ECO:0000313" key="3">
    <source>
        <dbReference type="Proteomes" id="UP000582487"/>
    </source>
</evidence>